<organism evidence="2 3">
    <name type="scientific">Clostridium senegalense</name>
    <dbReference type="NCBI Taxonomy" id="1465809"/>
    <lineage>
        <taxon>Bacteria</taxon>
        <taxon>Bacillati</taxon>
        <taxon>Bacillota</taxon>
        <taxon>Clostridia</taxon>
        <taxon>Eubacteriales</taxon>
        <taxon>Clostridiaceae</taxon>
        <taxon>Clostridium</taxon>
    </lineage>
</organism>
<dbReference type="EMBL" id="JAAGPU010000018">
    <property type="protein sequence ID" value="NEU05320.1"/>
    <property type="molecule type" value="Genomic_DNA"/>
</dbReference>
<dbReference type="RefSeq" id="WP_199870172.1">
    <property type="nucleotide sequence ID" value="NZ_JAAGPU010000018.1"/>
</dbReference>
<keyword evidence="1" id="KW-0812">Transmembrane</keyword>
<accession>A0A6M0H3J4</accession>
<protein>
    <submittedName>
        <fullName evidence="2">Uncharacterized protein</fullName>
    </submittedName>
</protein>
<evidence type="ECO:0000313" key="3">
    <source>
        <dbReference type="Proteomes" id="UP000481872"/>
    </source>
</evidence>
<keyword evidence="3" id="KW-1185">Reference proteome</keyword>
<feature type="transmembrane region" description="Helical" evidence="1">
    <location>
        <begin position="92"/>
        <end position="109"/>
    </location>
</feature>
<feature type="transmembrane region" description="Helical" evidence="1">
    <location>
        <begin position="130"/>
        <end position="152"/>
    </location>
</feature>
<reference evidence="2 3" key="1">
    <citation type="submission" date="2020-02" db="EMBL/GenBank/DDBJ databases">
        <title>Genome assembly of a novel Clostridium senegalense strain.</title>
        <authorList>
            <person name="Gupta T.B."/>
            <person name="Jauregui R."/>
            <person name="Maclean P."/>
            <person name="Nawarathana A."/>
            <person name="Brightwell G."/>
        </authorList>
    </citation>
    <scope>NUCLEOTIDE SEQUENCE [LARGE SCALE GENOMIC DNA]</scope>
    <source>
        <strain evidence="2 3">AGRFS4</strain>
    </source>
</reference>
<name>A0A6M0H3J4_9CLOT</name>
<dbReference type="Proteomes" id="UP000481872">
    <property type="component" value="Unassembled WGS sequence"/>
</dbReference>
<dbReference type="AlphaFoldDB" id="A0A6M0H3J4"/>
<evidence type="ECO:0000256" key="1">
    <source>
        <dbReference type="SAM" id="Phobius"/>
    </source>
</evidence>
<evidence type="ECO:0000313" key="2">
    <source>
        <dbReference type="EMBL" id="NEU05320.1"/>
    </source>
</evidence>
<sequence length="158" mass="18330">MKSDIFTILPIPSNSSFSEVKMRYNNMNKMEFHTQNTIKASYKEYCKNHKRDIFLFYIKEIKLMIKILFGIGIATVPMYMTYMEGFKGQRQFVLILFCSIYLFFAGWGVEALSCIQYEKIKTIPLIGTKLYIILKLGIGIAIGGLVALFQLFSRIFAR</sequence>
<feature type="transmembrane region" description="Helical" evidence="1">
    <location>
        <begin position="63"/>
        <end position="80"/>
    </location>
</feature>
<keyword evidence="1" id="KW-1133">Transmembrane helix</keyword>
<comment type="caution">
    <text evidence="2">The sequence shown here is derived from an EMBL/GenBank/DDBJ whole genome shotgun (WGS) entry which is preliminary data.</text>
</comment>
<gene>
    <name evidence="2" type="ORF">G3M99_10735</name>
</gene>
<keyword evidence="1" id="KW-0472">Membrane</keyword>
<proteinExistence type="predicted"/>